<dbReference type="InterPro" id="IPR000172">
    <property type="entry name" value="GMC_OxRdtase_N"/>
</dbReference>
<dbReference type="InterPro" id="IPR036188">
    <property type="entry name" value="FAD/NAD-bd_sf"/>
</dbReference>
<dbReference type="InterPro" id="IPR012132">
    <property type="entry name" value="GMC_OxRdtase"/>
</dbReference>
<evidence type="ECO:0000313" key="4">
    <source>
        <dbReference type="EMBL" id="JAB64282.1"/>
    </source>
</evidence>
<dbReference type="Pfam" id="PF00732">
    <property type="entry name" value="GMC_oxred_N"/>
    <property type="match status" value="1"/>
</dbReference>
<dbReference type="Gene3D" id="3.50.50.60">
    <property type="entry name" value="FAD/NAD(P)-binding domain"/>
    <property type="match status" value="1"/>
</dbReference>
<protein>
    <submittedName>
        <fullName evidence="4">Glucose dehydrogenase (Acceptor)</fullName>
    </submittedName>
</protein>
<evidence type="ECO:0000256" key="1">
    <source>
        <dbReference type="ARBA" id="ARBA00010790"/>
    </source>
</evidence>
<feature type="region of interest" description="Disordered" evidence="2">
    <location>
        <begin position="455"/>
        <end position="479"/>
    </location>
</feature>
<feature type="domain" description="Glucose-methanol-choline oxidoreductase N-terminal" evidence="3">
    <location>
        <begin position="344"/>
        <end position="358"/>
    </location>
</feature>
<accession>V5GRM6</accession>
<dbReference type="GO" id="GO:0016614">
    <property type="term" value="F:oxidoreductase activity, acting on CH-OH group of donors"/>
    <property type="evidence" value="ECO:0007669"/>
    <property type="project" value="InterPro"/>
</dbReference>
<dbReference type="PANTHER" id="PTHR11552">
    <property type="entry name" value="GLUCOSE-METHANOL-CHOLINE GMC OXIDOREDUCTASE"/>
    <property type="match status" value="1"/>
</dbReference>
<dbReference type="SUPFAM" id="SSF51905">
    <property type="entry name" value="FAD/NAD(P)-binding domain"/>
    <property type="match status" value="1"/>
</dbReference>
<name>V5GRM6_ANOGL</name>
<evidence type="ECO:0000259" key="3">
    <source>
        <dbReference type="PROSITE" id="PS00624"/>
    </source>
</evidence>
<dbReference type="GO" id="GO:0050660">
    <property type="term" value="F:flavin adenine dinucleotide binding"/>
    <property type="evidence" value="ECO:0007669"/>
    <property type="project" value="InterPro"/>
</dbReference>
<reference evidence="4" key="1">
    <citation type="submission" date="2013-07" db="EMBL/GenBank/DDBJ databases">
        <title>Midgut Transcriptome Profiling of Anoplphora glabripennis, a Lignocellulose Degrading, Wood-Boring Cerambycid.</title>
        <authorList>
            <person name="Scully E.D."/>
            <person name="Hoover K."/>
            <person name="Carlson J.E."/>
            <person name="Tien M."/>
            <person name="Geib S.M."/>
        </authorList>
    </citation>
    <scope>NUCLEOTIDE SEQUENCE</scope>
</reference>
<proteinExistence type="inferred from homology"/>
<evidence type="ECO:0000256" key="2">
    <source>
        <dbReference type="SAM" id="MobiDB-lite"/>
    </source>
</evidence>
<dbReference type="AlphaFoldDB" id="V5GRM6"/>
<sequence>GFAYRNNRNHEFSPSPLNFDEMVPFQETQCGCTANYLGPSLLDVCAGSAFLVFMTLVESVIRDTCTISEICERITPTLIPEEEYDFVVIGGGSGGAAVAGRLSEVSDWKVLLIEAGIDEPPATQVPMYMMIFSNDQFSDWHYKTEPEPQACLGNEDQRCSWPRSKILGGCSVINGMMHTRGTPADFDSWTAAGNEGWSYEDVLPWYKYFENNLQVGTLVDSKYHGTGGAVTVSRFNNQPDLAWDILKAAEEVGLPLSDDVDGEKPTGFVIAQAVNKDGVRLSSARAFLRPARNRANLNVMLNSTATRILVSIDGDTKKATGVEFVYNNVTYTVKVNKEIVLSAGTINSPQVLLLSGIGPKEVLDEVGIEQVHELPGVGRNLSNHVSFSLTYDLTNVLKTNILSMDALLEYVENRQGPLSSTGMSQVTARLNSKYADPSGKDPDIQLFFGGYTQRCSQNSSADAPQDPSDPDATRTLSISPVNLHPESRGYVSLRSSDPFEAPIMVANYLTAPGDIDVLVEGIRIIQNLTSSDTLVTKYGIRLQETTYGDCAELNDYDSDDFWKCALRYSTGPENHQASSCRMGPSSDEYAVVDNQLRVYGIDGLRIADASVMPKVVSGNTHATVVMIAERTVDFIKSTWL</sequence>
<dbReference type="Pfam" id="PF05199">
    <property type="entry name" value="GMC_oxred_C"/>
    <property type="match status" value="1"/>
</dbReference>
<comment type="similarity">
    <text evidence="1">Belongs to the GMC oxidoreductase family.</text>
</comment>
<feature type="non-terminal residue" evidence="4">
    <location>
        <position position="1"/>
    </location>
</feature>
<dbReference type="PIRSF" id="PIRSF000137">
    <property type="entry name" value="Alcohol_oxidase"/>
    <property type="match status" value="1"/>
</dbReference>
<organism evidence="4">
    <name type="scientific">Anoplophora glabripennis</name>
    <name type="common">Asian longhorn beetle</name>
    <name type="synonym">Anoplophora nobilis</name>
    <dbReference type="NCBI Taxonomy" id="217634"/>
    <lineage>
        <taxon>Eukaryota</taxon>
        <taxon>Metazoa</taxon>
        <taxon>Ecdysozoa</taxon>
        <taxon>Arthropoda</taxon>
        <taxon>Hexapoda</taxon>
        <taxon>Insecta</taxon>
        <taxon>Pterygota</taxon>
        <taxon>Neoptera</taxon>
        <taxon>Endopterygota</taxon>
        <taxon>Coleoptera</taxon>
        <taxon>Polyphaga</taxon>
        <taxon>Cucujiformia</taxon>
        <taxon>Chrysomeloidea</taxon>
        <taxon>Cerambycidae</taxon>
        <taxon>Lamiinae</taxon>
        <taxon>Lamiini</taxon>
        <taxon>Anoplophora</taxon>
    </lineage>
</organism>
<dbReference type="PANTHER" id="PTHR11552:SF217">
    <property type="entry name" value="GLUCOSE DEHYDROGENASE [FAD, QUINONE]"/>
    <property type="match status" value="1"/>
</dbReference>
<dbReference type="InterPro" id="IPR007867">
    <property type="entry name" value="GMC_OxRtase_C"/>
</dbReference>
<dbReference type="SUPFAM" id="SSF54373">
    <property type="entry name" value="FAD-linked reductases, C-terminal domain"/>
    <property type="match status" value="1"/>
</dbReference>
<dbReference type="EMBL" id="GALX01004184">
    <property type="protein sequence ID" value="JAB64282.1"/>
    <property type="molecule type" value="Transcribed_RNA"/>
</dbReference>
<dbReference type="Gene3D" id="3.30.560.10">
    <property type="entry name" value="Glucose Oxidase, domain 3"/>
    <property type="match status" value="1"/>
</dbReference>
<gene>
    <name evidence="4" type="primary">DHGL</name>
</gene>
<dbReference type="PROSITE" id="PS00624">
    <property type="entry name" value="GMC_OXRED_2"/>
    <property type="match status" value="1"/>
</dbReference>